<evidence type="ECO:0000256" key="1">
    <source>
        <dbReference type="SAM" id="MobiDB-lite"/>
    </source>
</evidence>
<comment type="caution">
    <text evidence="2">The sequence shown here is derived from an EMBL/GenBank/DDBJ whole genome shotgun (WGS) entry which is preliminary data.</text>
</comment>
<gene>
    <name evidence="2" type="ORF">IM811_012179</name>
</gene>
<protein>
    <submittedName>
        <fullName evidence="2">Uncharacterized protein</fullName>
    </submittedName>
</protein>
<evidence type="ECO:0000313" key="3">
    <source>
        <dbReference type="Proteomes" id="UP000616885"/>
    </source>
</evidence>
<evidence type="ECO:0000313" key="2">
    <source>
        <dbReference type="EMBL" id="KAF9753421.1"/>
    </source>
</evidence>
<proteinExistence type="predicted"/>
<organism evidence="2 3">
    <name type="scientific">Bionectria ochroleuca</name>
    <name type="common">Gliocladium roseum</name>
    <dbReference type="NCBI Taxonomy" id="29856"/>
    <lineage>
        <taxon>Eukaryota</taxon>
        <taxon>Fungi</taxon>
        <taxon>Dikarya</taxon>
        <taxon>Ascomycota</taxon>
        <taxon>Pezizomycotina</taxon>
        <taxon>Sordariomycetes</taxon>
        <taxon>Hypocreomycetidae</taxon>
        <taxon>Hypocreales</taxon>
        <taxon>Bionectriaceae</taxon>
        <taxon>Clonostachys</taxon>
    </lineage>
</organism>
<accession>A0A8H7TNC4</accession>
<dbReference type="EMBL" id="JADCTT010000004">
    <property type="protein sequence ID" value="KAF9753421.1"/>
    <property type="molecule type" value="Genomic_DNA"/>
</dbReference>
<feature type="region of interest" description="Disordered" evidence="1">
    <location>
        <begin position="55"/>
        <end position="79"/>
    </location>
</feature>
<name>A0A8H7TNC4_BIOOC</name>
<sequence>MRTMDLDNIKPSLHSPPRSISEPLNQLLDVLQRQRLRRRIVPSERNRTRRHHVMRPPADSLLGQVRPRPLDHPPGEGARLAPRVRELDARLPALAVDEVDDAPQRRDLRVLPEPQAVGEMRPRASTAVASTMVSAAPERANWPRWTRWKSVACPSRAL</sequence>
<dbReference type="Proteomes" id="UP000616885">
    <property type="component" value="Unassembled WGS sequence"/>
</dbReference>
<feature type="region of interest" description="Disordered" evidence="1">
    <location>
        <begin position="1"/>
        <end position="21"/>
    </location>
</feature>
<dbReference type="AlphaFoldDB" id="A0A8H7TNC4"/>
<reference evidence="2" key="1">
    <citation type="submission" date="2020-10" db="EMBL/GenBank/DDBJ databases">
        <title>High-Quality Genome Resource of Clonostachys rosea strain S41 by Oxford Nanopore Long-Read Sequencing.</title>
        <authorList>
            <person name="Wang H."/>
        </authorList>
    </citation>
    <scope>NUCLEOTIDE SEQUENCE</scope>
    <source>
        <strain evidence="2">S41</strain>
    </source>
</reference>